<feature type="transmembrane region" description="Helical" evidence="11">
    <location>
        <begin position="12"/>
        <end position="35"/>
    </location>
</feature>
<feature type="domain" description="TonB C-terminal" evidence="12">
    <location>
        <begin position="339"/>
        <end position="445"/>
    </location>
</feature>
<dbReference type="PANTHER" id="PTHR33446">
    <property type="entry name" value="PROTEIN TONB-RELATED"/>
    <property type="match status" value="1"/>
</dbReference>
<evidence type="ECO:0000256" key="1">
    <source>
        <dbReference type="ARBA" id="ARBA00004383"/>
    </source>
</evidence>
<dbReference type="PROSITE" id="PS52015">
    <property type="entry name" value="TONB_CTD"/>
    <property type="match status" value="1"/>
</dbReference>
<dbReference type="InterPro" id="IPR006260">
    <property type="entry name" value="TonB/TolA_C"/>
</dbReference>
<dbReference type="InterPro" id="IPR037682">
    <property type="entry name" value="TonB_C"/>
</dbReference>
<keyword evidence="5" id="KW-0997">Cell inner membrane</keyword>
<comment type="similarity">
    <text evidence="2">Belongs to the TonB family.</text>
</comment>
<evidence type="ECO:0000256" key="9">
    <source>
        <dbReference type="ARBA" id="ARBA00023136"/>
    </source>
</evidence>
<dbReference type="Gene3D" id="3.30.1150.10">
    <property type="match status" value="1"/>
</dbReference>
<evidence type="ECO:0000256" key="5">
    <source>
        <dbReference type="ARBA" id="ARBA00022519"/>
    </source>
</evidence>
<keyword evidence="9 11" id="KW-0472">Membrane</keyword>
<accession>A0A7Y7U4Z2</accession>
<feature type="transmembrane region" description="Helical" evidence="11">
    <location>
        <begin position="111"/>
        <end position="131"/>
    </location>
</feature>
<dbReference type="Pfam" id="PF03544">
    <property type="entry name" value="TonB_C"/>
    <property type="match status" value="1"/>
</dbReference>
<keyword evidence="7" id="KW-0653">Protein transport</keyword>
<dbReference type="SUPFAM" id="SSF74653">
    <property type="entry name" value="TolA/TonB C-terminal domain"/>
    <property type="match status" value="1"/>
</dbReference>
<evidence type="ECO:0000256" key="6">
    <source>
        <dbReference type="ARBA" id="ARBA00022692"/>
    </source>
</evidence>
<keyword evidence="3" id="KW-0813">Transport</keyword>
<dbReference type="GO" id="GO:0015031">
    <property type="term" value="P:protein transport"/>
    <property type="evidence" value="ECO:0007669"/>
    <property type="project" value="UniProtKB-KW"/>
</dbReference>
<comment type="subcellular location">
    <subcellularLocation>
        <location evidence="1">Cell inner membrane</location>
        <topology evidence="1">Single-pass membrane protein</topology>
        <orientation evidence="1">Periplasmic side</orientation>
    </subcellularLocation>
</comment>
<feature type="transmembrane region" description="Helical" evidence="11">
    <location>
        <begin position="47"/>
        <end position="65"/>
    </location>
</feature>
<evidence type="ECO:0000256" key="4">
    <source>
        <dbReference type="ARBA" id="ARBA00022475"/>
    </source>
</evidence>
<comment type="caution">
    <text evidence="13">The sequence shown here is derived from an EMBL/GenBank/DDBJ whole genome shotgun (WGS) entry which is preliminary data.</text>
</comment>
<name>A0A7Y7U4Z2_9BACT</name>
<feature type="transmembrane region" description="Helical" evidence="11">
    <location>
        <begin position="77"/>
        <end position="99"/>
    </location>
</feature>
<dbReference type="EMBL" id="JABKAU010000009">
    <property type="protein sequence ID" value="NVO30913.1"/>
    <property type="molecule type" value="Genomic_DNA"/>
</dbReference>
<gene>
    <name evidence="13" type="ORF">HW554_06815</name>
</gene>
<evidence type="ECO:0000256" key="10">
    <source>
        <dbReference type="SAM" id="MobiDB-lite"/>
    </source>
</evidence>
<feature type="region of interest" description="Disordered" evidence="10">
    <location>
        <begin position="443"/>
        <end position="473"/>
    </location>
</feature>
<evidence type="ECO:0000256" key="3">
    <source>
        <dbReference type="ARBA" id="ARBA00022448"/>
    </source>
</evidence>
<keyword evidence="4" id="KW-1003">Cell membrane</keyword>
<protein>
    <submittedName>
        <fullName evidence="13">TonB family protein</fullName>
    </submittedName>
</protein>
<proteinExistence type="inferred from homology"/>
<evidence type="ECO:0000313" key="13">
    <source>
        <dbReference type="EMBL" id="NVO30913.1"/>
    </source>
</evidence>
<dbReference type="Proteomes" id="UP000565521">
    <property type="component" value="Unassembled WGS sequence"/>
</dbReference>
<evidence type="ECO:0000256" key="7">
    <source>
        <dbReference type="ARBA" id="ARBA00022927"/>
    </source>
</evidence>
<keyword evidence="8 11" id="KW-1133">Transmembrane helix</keyword>
<sequence length="561" mass="60716">MLPTLPPTTTAALLSWGLQSTLVLGAGWLLYRFALQQERFFDFNRRFLLVLPWVALLLPPLLSALGPTLGEWLNGWLPAPAAGGVGLLNGGLLPLTVTVRELSQNPTADQLPWLLGLYGAGVLLELLRLAGQLLHLHRSTRHFPREVRPDCVLVCTGGQRPVSSFGRLIFWDETAPLAPAEIRAVLAHELAHVRGHHTHERLLLEVARVLLWPVPFAHLLPPALTQIHEFLADAAAVRSAAHAPAIATAYPSLLARLALGPLRPDLPLAHSFTSSFTLTRIRMLTTSAPRRRWKRWLPLPVATGLLLGLAACNKEFITPPPPPPPAVYTYVEQMPQYAGGMAQLMSDLGKTIQYPAAALAAKAQGRTFVRFIVGTDGTVQAAEITQGAAKPGMSPEVARQFDEAALKAVRSLPGKWTPGQQNGKVLPVYYTIPITFANEGFTDAASPLPSPPPPPAARPSSGDAPGADTRPTVRPGRVSYIAIHIPGSQPVPNLQPGDNYSEQLISDQIKKTNNTPAALATRKNSRSYIYLIVGADSKIQAVEVQKNADKYAPTIFKNITR</sequence>
<dbReference type="PANTHER" id="PTHR33446:SF2">
    <property type="entry name" value="PROTEIN TONB"/>
    <property type="match status" value="1"/>
</dbReference>
<evidence type="ECO:0000259" key="12">
    <source>
        <dbReference type="PROSITE" id="PS52015"/>
    </source>
</evidence>
<dbReference type="GO" id="GO:0055085">
    <property type="term" value="P:transmembrane transport"/>
    <property type="evidence" value="ECO:0007669"/>
    <property type="project" value="InterPro"/>
</dbReference>
<keyword evidence="14" id="KW-1185">Reference proteome</keyword>
<dbReference type="GO" id="GO:0031992">
    <property type="term" value="F:energy transducer activity"/>
    <property type="evidence" value="ECO:0007669"/>
    <property type="project" value="TreeGrafter"/>
</dbReference>
<evidence type="ECO:0000256" key="11">
    <source>
        <dbReference type="SAM" id="Phobius"/>
    </source>
</evidence>
<organism evidence="13 14">
    <name type="scientific">Hymenobacter lapidiphilus</name>
    <dbReference type="NCBI Taxonomy" id="2608003"/>
    <lineage>
        <taxon>Bacteria</taxon>
        <taxon>Pseudomonadati</taxon>
        <taxon>Bacteroidota</taxon>
        <taxon>Cytophagia</taxon>
        <taxon>Cytophagales</taxon>
        <taxon>Hymenobacteraceae</taxon>
        <taxon>Hymenobacter</taxon>
    </lineage>
</organism>
<reference evidence="13 14" key="1">
    <citation type="submission" date="2020-05" db="EMBL/GenBank/DDBJ databases">
        <title>Hymenobacter terrestris sp. nov. and Hymenobacter lapidiphilus sp. nov., isolated from regoliths in Antarctica.</title>
        <authorList>
            <person name="Sedlacek I."/>
            <person name="Pantucek R."/>
            <person name="Zeman M."/>
            <person name="Holochova P."/>
            <person name="Kralova S."/>
            <person name="Stankova E."/>
            <person name="Sedo O."/>
            <person name="Micenkova L."/>
            <person name="Svec P."/>
            <person name="Gupta V."/>
            <person name="Sood U."/>
            <person name="Korpole U.S."/>
            <person name="Lal R."/>
        </authorList>
    </citation>
    <scope>NUCLEOTIDE SEQUENCE [LARGE SCALE GENOMIC DNA]</scope>
    <source>
        <strain evidence="13 14">P5342</strain>
    </source>
</reference>
<evidence type="ECO:0000256" key="8">
    <source>
        <dbReference type="ARBA" id="ARBA00022989"/>
    </source>
</evidence>
<evidence type="ECO:0000313" key="14">
    <source>
        <dbReference type="Proteomes" id="UP000565521"/>
    </source>
</evidence>
<dbReference type="GO" id="GO:0098797">
    <property type="term" value="C:plasma membrane protein complex"/>
    <property type="evidence" value="ECO:0007669"/>
    <property type="project" value="TreeGrafter"/>
</dbReference>
<keyword evidence="6 11" id="KW-0812">Transmembrane</keyword>
<feature type="compositionally biased region" description="Low complexity" evidence="10">
    <location>
        <begin position="458"/>
        <end position="467"/>
    </location>
</feature>
<feature type="compositionally biased region" description="Pro residues" evidence="10">
    <location>
        <begin position="448"/>
        <end position="457"/>
    </location>
</feature>
<dbReference type="NCBIfam" id="TIGR01352">
    <property type="entry name" value="tonB_Cterm"/>
    <property type="match status" value="1"/>
</dbReference>
<dbReference type="RefSeq" id="WP_176907831.1">
    <property type="nucleotide sequence ID" value="NZ_JABKAU010000009.1"/>
</dbReference>
<evidence type="ECO:0000256" key="2">
    <source>
        <dbReference type="ARBA" id="ARBA00006555"/>
    </source>
</evidence>
<dbReference type="InterPro" id="IPR051045">
    <property type="entry name" value="TonB-dependent_transducer"/>
</dbReference>
<dbReference type="AlphaFoldDB" id="A0A7Y7U4Z2"/>